<dbReference type="Pfam" id="PF23525">
    <property type="entry name" value="Methyltransf_36"/>
    <property type="match status" value="1"/>
</dbReference>
<organism evidence="2">
    <name type="scientific">Cladocopium goreaui</name>
    <dbReference type="NCBI Taxonomy" id="2562237"/>
    <lineage>
        <taxon>Eukaryota</taxon>
        <taxon>Sar</taxon>
        <taxon>Alveolata</taxon>
        <taxon>Dinophyceae</taxon>
        <taxon>Suessiales</taxon>
        <taxon>Symbiodiniaceae</taxon>
        <taxon>Cladocopium</taxon>
    </lineage>
</organism>
<comment type="caution">
    <text evidence="2">The sequence shown here is derived from an EMBL/GenBank/DDBJ whole genome shotgun (WGS) entry which is preliminary data.</text>
</comment>
<evidence type="ECO:0000313" key="4">
    <source>
        <dbReference type="Proteomes" id="UP001152797"/>
    </source>
</evidence>
<dbReference type="EMBL" id="CAMXCT010002509">
    <property type="protein sequence ID" value="CAI3998597.1"/>
    <property type="molecule type" value="Genomic_DNA"/>
</dbReference>
<dbReference type="EMBL" id="CAMXCT020002509">
    <property type="protein sequence ID" value="CAL1151972.1"/>
    <property type="molecule type" value="Genomic_DNA"/>
</dbReference>
<keyword evidence="4" id="KW-1185">Reference proteome</keyword>
<dbReference type="InterPro" id="IPR056393">
    <property type="entry name" value="AprA-like_MT2"/>
</dbReference>
<dbReference type="AlphaFoldDB" id="A0A9P1CU44"/>
<dbReference type="Proteomes" id="UP001152797">
    <property type="component" value="Unassembled WGS sequence"/>
</dbReference>
<reference evidence="3" key="2">
    <citation type="submission" date="2024-04" db="EMBL/GenBank/DDBJ databases">
        <authorList>
            <person name="Chen Y."/>
            <person name="Shah S."/>
            <person name="Dougan E. K."/>
            <person name="Thang M."/>
            <person name="Chan C."/>
        </authorList>
    </citation>
    <scope>NUCLEOTIDE SEQUENCE [LARGE SCALE GENOMIC DNA]</scope>
</reference>
<protein>
    <recommendedName>
        <fullName evidence="1">AprA-like MT2-like domain-containing protein</fullName>
    </recommendedName>
</protein>
<sequence>MLLDVPTTERFINDCVSFHFDIVQCLSRQYMTSPVAFAMGAAMAGLMPANVKRIHNIIETKTASFAEVFHAIYGHHTPEPTVVQGSDGKRQAEKWDAYVAEGDKAFLKTPHGTAQFVLTFLVASTMLHSSCSSTYERRYLTATILRDLVDQSLQTDVGRVCALPFGRVALPIVNGKVQQAKIALQSLTAGPSVIDWWNSVLASDLSLPSTTPVLNNPVL</sequence>
<evidence type="ECO:0000313" key="2">
    <source>
        <dbReference type="EMBL" id="CAI3998597.1"/>
    </source>
</evidence>
<dbReference type="EMBL" id="CAMXCT030002509">
    <property type="protein sequence ID" value="CAL4785909.1"/>
    <property type="molecule type" value="Genomic_DNA"/>
</dbReference>
<proteinExistence type="predicted"/>
<name>A0A9P1CU44_9DINO</name>
<gene>
    <name evidence="2" type="ORF">C1SCF055_LOCUS24881</name>
</gene>
<reference evidence="2" key="1">
    <citation type="submission" date="2022-10" db="EMBL/GenBank/DDBJ databases">
        <authorList>
            <person name="Chen Y."/>
            <person name="Dougan E. K."/>
            <person name="Chan C."/>
            <person name="Rhodes N."/>
            <person name="Thang M."/>
        </authorList>
    </citation>
    <scope>NUCLEOTIDE SEQUENCE</scope>
</reference>
<dbReference type="OrthoDB" id="10306675at2759"/>
<evidence type="ECO:0000259" key="1">
    <source>
        <dbReference type="Pfam" id="PF23525"/>
    </source>
</evidence>
<feature type="domain" description="AprA-like MT2-like" evidence="1">
    <location>
        <begin position="2"/>
        <end position="52"/>
    </location>
</feature>
<accession>A0A9P1CU44</accession>
<evidence type="ECO:0000313" key="3">
    <source>
        <dbReference type="EMBL" id="CAL1151972.1"/>
    </source>
</evidence>